<dbReference type="STRING" id="1247936.BN2475_190119"/>
<protein>
    <submittedName>
        <fullName evidence="1">Uncharacterized protein</fullName>
    </submittedName>
</protein>
<evidence type="ECO:0000313" key="2">
    <source>
        <dbReference type="Proteomes" id="UP000187012"/>
    </source>
</evidence>
<reference evidence="1 2" key="1">
    <citation type="submission" date="2016-12" db="EMBL/GenBank/DDBJ databases">
        <authorList>
            <person name="Song W.-J."/>
            <person name="Kurnit D.M."/>
        </authorList>
    </citation>
    <scope>NUCLEOTIDE SEQUENCE [LARGE SCALE GENOMIC DNA]</scope>
    <source>
        <strain evidence="1 2">STM7296</strain>
    </source>
</reference>
<dbReference type="AlphaFoldDB" id="A0A1N7RVR4"/>
<accession>A0A1N7RVR4</accession>
<dbReference type="Proteomes" id="UP000187012">
    <property type="component" value="Unassembled WGS sequence"/>
</dbReference>
<keyword evidence="2" id="KW-1185">Reference proteome</keyword>
<dbReference type="EMBL" id="CYGX02000019">
    <property type="protein sequence ID" value="SIT39200.1"/>
    <property type="molecule type" value="Genomic_DNA"/>
</dbReference>
<organism evidence="1 2">
    <name type="scientific">Paraburkholderia ribeironis</name>
    <dbReference type="NCBI Taxonomy" id="1247936"/>
    <lineage>
        <taxon>Bacteria</taxon>
        <taxon>Pseudomonadati</taxon>
        <taxon>Pseudomonadota</taxon>
        <taxon>Betaproteobacteria</taxon>
        <taxon>Burkholderiales</taxon>
        <taxon>Burkholderiaceae</taxon>
        <taxon>Paraburkholderia</taxon>
    </lineage>
</organism>
<sequence length="58" mass="6799">MSLTRELFEHEPFYLQRHVQCLKPAPFRSAFKGLLATLMIVRLPDTAQCLRPFPILRT</sequence>
<proteinExistence type="predicted"/>
<name>A0A1N7RVR4_9BURK</name>
<evidence type="ECO:0000313" key="1">
    <source>
        <dbReference type="EMBL" id="SIT39200.1"/>
    </source>
</evidence>
<gene>
    <name evidence="1" type="ORF">BN2475_190119</name>
</gene>